<organism evidence="4 5">
    <name type="scientific">Piliocolobus tephrosceles</name>
    <name type="common">Ugandan red Colobus</name>
    <dbReference type="NCBI Taxonomy" id="591936"/>
    <lineage>
        <taxon>Eukaryota</taxon>
        <taxon>Metazoa</taxon>
        <taxon>Chordata</taxon>
        <taxon>Craniata</taxon>
        <taxon>Vertebrata</taxon>
        <taxon>Euteleostomi</taxon>
        <taxon>Mammalia</taxon>
        <taxon>Eutheria</taxon>
        <taxon>Euarchontoglires</taxon>
        <taxon>Primates</taxon>
        <taxon>Haplorrhini</taxon>
        <taxon>Catarrhini</taxon>
        <taxon>Cercopithecidae</taxon>
        <taxon>Colobinae</taxon>
        <taxon>Piliocolobus</taxon>
    </lineage>
</organism>
<dbReference type="KEGG" id="pteh:111534064"/>
<dbReference type="GO" id="GO:0005576">
    <property type="term" value="C:extracellular region"/>
    <property type="evidence" value="ECO:0007669"/>
    <property type="project" value="InterPro"/>
</dbReference>
<dbReference type="RefSeq" id="XP_026305461.1">
    <property type="nucleotide sequence ID" value="XM_026449676.1"/>
</dbReference>
<comment type="similarity">
    <text evidence="1">Belongs to the apolipoprotein L family.</text>
</comment>
<dbReference type="GO" id="GO:0042157">
    <property type="term" value="P:lipoprotein metabolic process"/>
    <property type="evidence" value="ECO:0007669"/>
    <property type="project" value="InterPro"/>
</dbReference>
<dbReference type="GeneID" id="111534064"/>
<dbReference type="PANTHER" id="PTHR14096">
    <property type="entry name" value="APOLIPOPROTEIN L"/>
    <property type="match status" value="1"/>
</dbReference>
<accession>A0A8C9H9Z7</accession>
<reference evidence="4" key="2">
    <citation type="submission" date="2025-09" db="UniProtKB">
        <authorList>
            <consortium name="Ensembl"/>
        </authorList>
    </citation>
    <scope>IDENTIFICATION</scope>
</reference>
<sequence length="470" mass="51425">MWISRGSYPVPTDCDNGVTQEGKLHLFRPRIHCHLQREKRQGILRDTMTAAPTKIHPDSRLSRSAVKSFWTEMTQEEMSLIFVHLQAWEKVVKKCGFQSDEADMLSCALFEEVMRCDKDSMPDGYLSEEEKLFLSYFPLHKFELEQNIKELNTLADQVDTTHKLLTKTSLVASSSGAVSGVMSLLGLALAPVTAGGSLMLSAAATGLGAAAAITNIVTNVLENRSNSAARDKASRLGPLTTSHEAFGEINWSEIGAAGFCVDKCVKAIKGIRDLRAYQMAKANSGFMAMVKNFVVTRHIPFWRARGVQRAFEGTTLAMTNGARVMGAAGAGFLLLKDMSSFLQSWKHLEDGARTETAEELRTLAKKLEQDLDWLTERHRHLLQKASRTSSSCRGRAVRGSCAIKPEGSRSPLPWPVMEHQPSLGPGGAPRTPKRTVSAPRTLGHQPAPPAPGPGKTPTARRVGHPVTTEL</sequence>
<dbReference type="InterPro" id="IPR008405">
    <property type="entry name" value="ApoL"/>
</dbReference>
<dbReference type="RefSeq" id="XP_026305460.1">
    <property type="nucleotide sequence ID" value="XM_026449675.1"/>
</dbReference>
<evidence type="ECO:0000313" key="5">
    <source>
        <dbReference type="Proteomes" id="UP000694416"/>
    </source>
</evidence>
<dbReference type="CTD" id="80831"/>
<dbReference type="RefSeq" id="XP_026305462.1">
    <property type="nucleotide sequence ID" value="XM_026449677.1"/>
</dbReference>
<gene>
    <name evidence="4" type="primary">APOL5</name>
</gene>
<evidence type="ECO:0000256" key="1">
    <source>
        <dbReference type="ARBA" id="ARBA00010090"/>
    </source>
</evidence>
<evidence type="ECO:0000256" key="2">
    <source>
        <dbReference type="SAM" id="Coils"/>
    </source>
</evidence>
<feature type="coiled-coil region" evidence="2">
    <location>
        <begin position="357"/>
        <end position="384"/>
    </location>
</feature>
<keyword evidence="2" id="KW-0175">Coiled coil</keyword>
<dbReference type="Proteomes" id="UP000694416">
    <property type="component" value="Unplaced"/>
</dbReference>
<dbReference type="Ensembl" id="ENSPTET00000025168.1">
    <property type="protein sequence ID" value="ENSPTEP00000017024.1"/>
    <property type="gene ID" value="ENSPTEG00000018583.1"/>
</dbReference>
<dbReference type="RefSeq" id="XP_026305459.1">
    <property type="nucleotide sequence ID" value="XM_026449674.1"/>
</dbReference>
<evidence type="ECO:0000256" key="3">
    <source>
        <dbReference type="SAM" id="MobiDB-lite"/>
    </source>
</evidence>
<protein>
    <submittedName>
        <fullName evidence="4">Apolipoprotein L5</fullName>
    </submittedName>
</protein>
<dbReference type="AlphaFoldDB" id="A0A8C9H9Z7"/>
<feature type="region of interest" description="Disordered" evidence="3">
    <location>
        <begin position="385"/>
        <end position="470"/>
    </location>
</feature>
<dbReference type="GO" id="GO:0008289">
    <property type="term" value="F:lipid binding"/>
    <property type="evidence" value="ECO:0007669"/>
    <property type="project" value="InterPro"/>
</dbReference>
<reference evidence="4" key="1">
    <citation type="submission" date="2025-08" db="UniProtKB">
        <authorList>
            <consortium name="Ensembl"/>
        </authorList>
    </citation>
    <scope>IDENTIFICATION</scope>
</reference>
<dbReference type="Pfam" id="PF05461">
    <property type="entry name" value="ApoL"/>
    <property type="match status" value="1"/>
</dbReference>
<keyword evidence="5" id="KW-1185">Reference proteome</keyword>
<name>A0A8C9H9Z7_9PRIM</name>
<proteinExistence type="inferred from homology"/>
<dbReference type="GO" id="GO:0006869">
    <property type="term" value="P:lipid transport"/>
    <property type="evidence" value="ECO:0007669"/>
    <property type="project" value="InterPro"/>
</dbReference>
<evidence type="ECO:0000313" key="4">
    <source>
        <dbReference type="Ensembl" id="ENSPTEP00000017024.1"/>
    </source>
</evidence>
<dbReference type="GO" id="GO:0016020">
    <property type="term" value="C:membrane"/>
    <property type="evidence" value="ECO:0007669"/>
    <property type="project" value="TreeGrafter"/>
</dbReference>
<dbReference type="PANTHER" id="PTHR14096:SF6">
    <property type="entry name" value="APOLIPOPROTEIN L5"/>
    <property type="match status" value="1"/>
</dbReference>